<proteinExistence type="predicted"/>
<keyword evidence="2" id="KW-1133">Transmembrane helix</keyword>
<dbReference type="AlphaFoldDB" id="A0A7R9BPS8"/>
<evidence type="ECO:0000313" key="4">
    <source>
        <dbReference type="Proteomes" id="UP000678499"/>
    </source>
</evidence>
<dbReference type="Proteomes" id="UP000678499">
    <property type="component" value="Unassembled WGS sequence"/>
</dbReference>
<dbReference type="EMBL" id="CAJPEX010001146">
    <property type="protein sequence ID" value="CAG0918347.1"/>
    <property type="molecule type" value="Genomic_DNA"/>
</dbReference>
<dbReference type="Gene3D" id="2.60.40.10">
    <property type="entry name" value="Immunoglobulins"/>
    <property type="match status" value="1"/>
</dbReference>
<dbReference type="InterPro" id="IPR036116">
    <property type="entry name" value="FN3_sf"/>
</dbReference>
<feature type="compositionally biased region" description="Basic and acidic residues" evidence="1">
    <location>
        <begin position="8"/>
        <end position="19"/>
    </location>
</feature>
<gene>
    <name evidence="3" type="ORF">NMOB1V02_LOCUS5906</name>
</gene>
<feature type="compositionally biased region" description="Low complexity" evidence="1">
    <location>
        <begin position="703"/>
        <end position="719"/>
    </location>
</feature>
<feature type="region of interest" description="Disordered" evidence="1">
    <location>
        <begin position="703"/>
        <end position="722"/>
    </location>
</feature>
<reference evidence="3" key="1">
    <citation type="submission" date="2020-11" db="EMBL/GenBank/DDBJ databases">
        <authorList>
            <person name="Tran Van P."/>
        </authorList>
    </citation>
    <scope>NUCLEOTIDE SEQUENCE</scope>
</reference>
<dbReference type="EMBL" id="OA883183">
    <property type="protein sequence ID" value="CAD7278195.1"/>
    <property type="molecule type" value="Genomic_DNA"/>
</dbReference>
<feature type="compositionally biased region" description="Pro residues" evidence="1">
    <location>
        <begin position="760"/>
        <end position="770"/>
    </location>
</feature>
<dbReference type="InterPro" id="IPR003961">
    <property type="entry name" value="FN3_dom"/>
</dbReference>
<protein>
    <recommendedName>
        <fullName evidence="5">Fibronectin type-III domain-containing protein</fullName>
    </recommendedName>
</protein>
<evidence type="ECO:0000256" key="1">
    <source>
        <dbReference type="SAM" id="MobiDB-lite"/>
    </source>
</evidence>
<accession>A0A7R9BPS8</accession>
<feature type="region of interest" description="Disordered" evidence="1">
    <location>
        <begin position="1"/>
        <end position="27"/>
    </location>
</feature>
<dbReference type="InterPro" id="IPR013783">
    <property type="entry name" value="Ig-like_fold"/>
</dbReference>
<dbReference type="OrthoDB" id="687730at2759"/>
<keyword evidence="2" id="KW-0812">Transmembrane</keyword>
<evidence type="ECO:0000313" key="3">
    <source>
        <dbReference type="EMBL" id="CAD7278195.1"/>
    </source>
</evidence>
<keyword evidence="4" id="KW-1185">Reference proteome</keyword>
<evidence type="ECO:0000256" key="2">
    <source>
        <dbReference type="SAM" id="Phobius"/>
    </source>
</evidence>
<name>A0A7R9BPS8_9CRUS</name>
<keyword evidence="2" id="KW-0472">Membrane</keyword>
<evidence type="ECO:0008006" key="5">
    <source>
        <dbReference type="Google" id="ProtNLM"/>
    </source>
</evidence>
<organism evidence="3">
    <name type="scientific">Notodromas monacha</name>
    <dbReference type="NCBI Taxonomy" id="399045"/>
    <lineage>
        <taxon>Eukaryota</taxon>
        <taxon>Metazoa</taxon>
        <taxon>Ecdysozoa</taxon>
        <taxon>Arthropoda</taxon>
        <taxon>Crustacea</taxon>
        <taxon>Oligostraca</taxon>
        <taxon>Ostracoda</taxon>
        <taxon>Podocopa</taxon>
        <taxon>Podocopida</taxon>
        <taxon>Cypridocopina</taxon>
        <taxon>Cypridoidea</taxon>
        <taxon>Cyprididae</taxon>
        <taxon>Notodromas</taxon>
    </lineage>
</organism>
<dbReference type="SUPFAM" id="SSF49265">
    <property type="entry name" value="Fibronectin type III"/>
    <property type="match status" value="1"/>
</dbReference>
<feature type="region of interest" description="Disordered" evidence="1">
    <location>
        <begin position="739"/>
        <end position="782"/>
    </location>
</feature>
<sequence>MPVDGAECAERNCPPEETHGWPLLTTTGDDRRGEIVVFAQEQFGKSSRSLDIAVMEAASKGIPIHSVIIPQSASSLARSGRTLPQQQLQHHSVRGAAFDVDIDTDGGGGGDGGAGDKKTGVLAKASAESGGKSVELNDIDGNAPVHAVAEMLEALEKIIPPTNTVKVYQELKVPLRETMTIEDTFPVDSSPGGEFLVRVHSKEVPRQVSIVSPQGETPEPHASSEGGIRAPVLQTIRVQPWPSPSTGQWTYKIQAVVPEPVLVEVWMPFGAGSSQDEVIAVEGWTSWDGKAVGDPTDTSLTLYARVTVGQRAVRFANVVASVKRTTKSYSDEVQVLLSDDGLGDPDSTKSDGVYSGYFTGFLASEQDVKYQITWVATATDGGARVPTIVGREPKLMADDSADPSGLSSLDICCEESGTMTALPAFKRILPGPTFTVPLGPVGDVYPPNRILDLRARVDVGLGVFHLAWTAPGGNYNHGIADKYELRYSSNRSELWLEHGGTVIPTPKPGPAGKPEHLDLQVGQFGLEPGTRYHFAIRATHGRQSRMSNAVVASLPVPITDSPPLDNTDAVEGPTRGTFALPSDVMSTHRATFIVIAVAVVSFVFVAVALILCVTYCVRRRHSKAALDKPTSGQGGVGGSVIVAPDVVASLDAKPMQVVVDASSPVTADEVSSAAMRHQFVAASQILDSHSCYYGDQQLVSSSDRMSYQSSQQSDTNSSHSDTKKFVHFSADTLSAGGGVHNYGYPGNQQQLQQTQQPGFKGPPPPVPPKPAYGDVGTRLNESHCSVGSVDHKKVRTVTQV</sequence>
<feature type="transmembrane region" description="Helical" evidence="2">
    <location>
        <begin position="592"/>
        <end position="617"/>
    </location>
</feature>
<feature type="compositionally biased region" description="Low complexity" evidence="1">
    <location>
        <begin position="748"/>
        <end position="759"/>
    </location>
</feature>
<dbReference type="CDD" id="cd00063">
    <property type="entry name" value="FN3"/>
    <property type="match status" value="1"/>
</dbReference>